<keyword evidence="2" id="KW-1185">Reference proteome</keyword>
<dbReference type="PANTHER" id="PTHR16166:SF143">
    <property type="entry name" value="PROTEIN SORTING-ASSOCIATED PROTEIN, PUTATIVE (DUF1162)-RELATED"/>
    <property type="match status" value="1"/>
</dbReference>
<dbReference type="PANTHER" id="PTHR16166">
    <property type="entry name" value="VACUOLAR PROTEIN SORTING-ASSOCIATED PROTEIN VPS13"/>
    <property type="match status" value="1"/>
</dbReference>
<name>A0AAW1SQN9_9CHLO</name>
<organism evidence="1 2">
    <name type="scientific">Apatococcus fuscideae</name>
    <dbReference type="NCBI Taxonomy" id="2026836"/>
    <lineage>
        <taxon>Eukaryota</taxon>
        <taxon>Viridiplantae</taxon>
        <taxon>Chlorophyta</taxon>
        <taxon>core chlorophytes</taxon>
        <taxon>Trebouxiophyceae</taxon>
        <taxon>Chlorellales</taxon>
        <taxon>Chlorellaceae</taxon>
        <taxon>Apatococcus</taxon>
    </lineage>
</organism>
<dbReference type="InterPro" id="IPR026847">
    <property type="entry name" value="VPS13"/>
</dbReference>
<reference evidence="1 2" key="1">
    <citation type="journal article" date="2024" name="Nat. Commun.">
        <title>Phylogenomics reveals the evolutionary origins of lichenization in chlorophyte algae.</title>
        <authorList>
            <person name="Puginier C."/>
            <person name="Libourel C."/>
            <person name="Otte J."/>
            <person name="Skaloud P."/>
            <person name="Haon M."/>
            <person name="Grisel S."/>
            <person name="Petersen M."/>
            <person name="Berrin J.G."/>
            <person name="Delaux P.M."/>
            <person name="Dal Grande F."/>
            <person name="Keller J."/>
        </authorList>
    </citation>
    <scope>NUCLEOTIDE SEQUENCE [LARGE SCALE GENOMIC DNA]</scope>
    <source>
        <strain evidence="1 2">SAG 2523</strain>
    </source>
</reference>
<evidence type="ECO:0008006" key="3">
    <source>
        <dbReference type="Google" id="ProtNLM"/>
    </source>
</evidence>
<dbReference type="GO" id="GO:0006623">
    <property type="term" value="P:protein targeting to vacuole"/>
    <property type="evidence" value="ECO:0007669"/>
    <property type="project" value="TreeGrafter"/>
</dbReference>
<sequence>MFEGWIADLLASYLGHFVNIKREQLRISLWQAWSTGVVLEDLEVIPEALDYLELPFQIVKGSVGRLEAQFPWSSIRNRSLDGKQQSPSLTSHLASILLDRLQLTVNGVLVCFEGLHPDAKACRAGLQLGKLKIASDLSTAAQEVLPAVHLTIKRTSPVTAKPDQPALRLQVHISVSRVQMQASSKQMQDMQTASCLSSFWNVRGKYAAMCPDGWRTRTGPFKPWIRRAWQFAISCTIQDLRKSPDQLQQPSRRLQRICRRYILLHKQRLALLEPLDKVPQLSKEIHDLEDMLTVSNIIVFRKLAESAAEMSRLGEEHSSVSQKRGWIAWGLSGLASFAGVSPAQAVHRELMQAPSEPDLDALYDALRFNPSDAATTSTSVLRLQSTMLTVKVEQSSLDLTGPASLFGCGWGFTVNAEYDQAGTLEALASLQQISIKSNDSEDANVLLQAKSQQGGYQQSLTRSSSWGSGSSDEQGDPVMVVKFESNLAKQTGHCLEAELQPMYLNPTQLNLPLLSGWLAHNTSQGLATLSAKTADALPDARSRLLAKARHLTPGQPWHIGLKVASFNVHLGSTARTNHALIVDHIQFNHTSPCKDKLDAFLALATSSDSTVPSDAMRQAAADLKSINSRLVIECARAETSLLQNATGRGDIRQSVAPFRIAAEMSRCPLAYDLKLPTLEIKMDSGPVNLSLTDELLGLLRLPSSQAASSASANLLEDICQMQGGIALQMKIAELAVELNGLKGHDADAASISLSGRAELLQLNCQAGHQGSSAMVSLTGLRYEDASLYTSSRPHVRATFPRLARLIQVKELSACTCILPKEWQFTLTLHDITSNGFSDEPANFIARESRAVPAKAHVAMSRTSAQPAIRFSCCQS</sequence>
<accession>A0AAW1SQN9</accession>
<dbReference type="Proteomes" id="UP001485043">
    <property type="component" value="Unassembled WGS sequence"/>
</dbReference>
<dbReference type="AlphaFoldDB" id="A0AAW1SQN9"/>
<gene>
    <name evidence="1" type="ORF">WJX84_003581</name>
</gene>
<proteinExistence type="predicted"/>
<dbReference type="EMBL" id="JALJOV010001090">
    <property type="protein sequence ID" value="KAK9854774.1"/>
    <property type="molecule type" value="Genomic_DNA"/>
</dbReference>
<evidence type="ECO:0000313" key="1">
    <source>
        <dbReference type="EMBL" id="KAK9854774.1"/>
    </source>
</evidence>
<dbReference type="GO" id="GO:0045053">
    <property type="term" value="P:protein retention in Golgi apparatus"/>
    <property type="evidence" value="ECO:0007669"/>
    <property type="project" value="TreeGrafter"/>
</dbReference>
<evidence type="ECO:0000313" key="2">
    <source>
        <dbReference type="Proteomes" id="UP001485043"/>
    </source>
</evidence>
<protein>
    <recommendedName>
        <fullName evidence="3">Chorein N-terminal domain-containing protein</fullName>
    </recommendedName>
</protein>
<comment type="caution">
    <text evidence="1">The sequence shown here is derived from an EMBL/GenBank/DDBJ whole genome shotgun (WGS) entry which is preliminary data.</text>
</comment>